<dbReference type="EMBL" id="KV441390">
    <property type="protein sequence ID" value="OAF60901.1"/>
    <property type="molecule type" value="Genomic_DNA"/>
</dbReference>
<protein>
    <recommendedName>
        <fullName evidence="11">Palmitoyltransferase</fullName>
        <ecNumber evidence="11">2.3.1.225</ecNumber>
    </recommendedName>
</protein>
<feature type="transmembrane region" description="Helical" evidence="11">
    <location>
        <begin position="375"/>
        <end position="396"/>
    </location>
</feature>
<dbReference type="RefSeq" id="XP_024326182.1">
    <property type="nucleotide sequence ID" value="XM_024466030.1"/>
</dbReference>
<comment type="domain">
    <text evidence="11">The DHHC domain is required for palmitoyltransferase activity.</text>
</comment>
<comment type="subcellular location">
    <subcellularLocation>
        <location evidence="1">Endomembrane system</location>
        <topology evidence="1">Multi-pass membrane protein</topology>
    </subcellularLocation>
</comment>
<comment type="similarity">
    <text evidence="9">Belongs to the DHHC palmitoyltransferase family. ERF2/ZDHHC9 subfamily.</text>
</comment>
<evidence type="ECO:0000256" key="3">
    <source>
        <dbReference type="ARBA" id="ARBA00022692"/>
    </source>
</evidence>
<evidence type="ECO:0000256" key="1">
    <source>
        <dbReference type="ARBA" id="ARBA00004127"/>
    </source>
</evidence>
<dbReference type="PROSITE" id="PS50216">
    <property type="entry name" value="DHHC"/>
    <property type="match status" value="1"/>
</dbReference>
<evidence type="ECO:0000256" key="4">
    <source>
        <dbReference type="ARBA" id="ARBA00022989"/>
    </source>
</evidence>
<dbReference type="eggNOG" id="KOG1311">
    <property type="taxonomic scope" value="Eukaryota"/>
</dbReference>
<feature type="domain" description="Palmitoyltransferase DHHC" evidence="13">
    <location>
        <begin position="446"/>
        <end position="570"/>
    </location>
</feature>
<dbReference type="Proteomes" id="UP000077154">
    <property type="component" value="Unassembled WGS sequence"/>
</dbReference>
<dbReference type="PANTHER" id="PTHR22883:SF43">
    <property type="entry name" value="PALMITOYLTRANSFERASE APP"/>
    <property type="match status" value="1"/>
</dbReference>
<feature type="compositionally biased region" description="Low complexity" evidence="12">
    <location>
        <begin position="11"/>
        <end position="22"/>
    </location>
</feature>
<feature type="compositionally biased region" description="Polar residues" evidence="12">
    <location>
        <begin position="243"/>
        <end position="252"/>
    </location>
</feature>
<evidence type="ECO:0000256" key="5">
    <source>
        <dbReference type="ARBA" id="ARBA00023136"/>
    </source>
</evidence>
<evidence type="ECO:0000259" key="13">
    <source>
        <dbReference type="Pfam" id="PF01529"/>
    </source>
</evidence>
<keyword evidence="7" id="KW-0449">Lipoprotein</keyword>
<evidence type="ECO:0000256" key="8">
    <source>
        <dbReference type="ARBA" id="ARBA00023315"/>
    </source>
</evidence>
<evidence type="ECO:0000256" key="12">
    <source>
        <dbReference type="SAM" id="MobiDB-lite"/>
    </source>
</evidence>
<dbReference type="EC" id="2.3.1.225" evidence="11"/>
<evidence type="ECO:0000256" key="10">
    <source>
        <dbReference type="ARBA" id="ARBA00048048"/>
    </source>
</evidence>
<accession>A0A177AHX5</accession>
<dbReference type="GO" id="GO:0005794">
    <property type="term" value="C:Golgi apparatus"/>
    <property type="evidence" value="ECO:0007669"/>
    <property type="project" value="TreeGrafter"/>
</dbReference>
<keyword evidence="4 11" id="KW-1133">Transmembrane helix</keyword>
<feature type="compositionally biased region" description="Polar residues" evidence="12">
    <location>
        <begin position="98"/>
        <end position="111"/>
    </location>
</feature>
<feature type="transmembrane region" description="Helical" evidence="11">
    <location>
        <begin position="533"/>
        <end position="557"/>
    </location>
</feature>
<evidence type="ECO:0000256" key="2">
    <source>
        <dbReference type="ARBA" id="ARBA00022679"/>
    </source>
</evidence>
<dbReference type="GO" id="GO:0006612">
    <property type="term" value="P:protein targeting to membrane"/>
    <property type="evidence" value="ECO:0007669"/>
    <property type="project" value="TreeGrafter"/>
</dbReference>
<evidence type="ECO:0000313" key="14">
    <source>
        <dbReference type="EMBL" id="OAF60901.1"/>
    </source>
</evidence>
<dbReference type="Pfam" id="PF01529">
    <property type="entry name" value="DHHC"/>
    <property type="match status" value="1"/>
</dbReference>
<evidence type="ECO:0000256" key="7">
    <source>
        <dbReference type="ARBA" id="ARBA00023288"/>
    </source>
</evidence>
<keyword evidence="8 11" id="KW-0012">Acyltransferase</keyword>
<dbReference type="VEuPathDB" id="FungiDB:GMDG_01224"/>
<dbReference type="InterPro" id="IPR001594">
    <property type="entry name" value="Palmitoyltrfase_DHHC"/>
</dbReference>
<dbReference type="GO" id="GO:0005783">
    <property type="term" value="C:endoplasmic reticulum"/>
    <property type="evidence" value="ECO:0007669"/>
    <property type="project" value="TreeGrafter"/>
</dbReference>
<dbReference type="GeneID" id="36285447"/>
<feature type="compositionally biased region" description="Low complexity" evidence="12">
    <location>
        <begin position="65"/>
        <end position="88"/>
    </location>
</feature>
<proteinExistence type="inferred from homology"/>
<keyword evidence="2 11" id="KW-0808">Transferase</keyword>
<keyword evidence="5 11" id="KW-0472">Membrane</keyword>
<feature type="compositionally biased region" description="Low complexity" evidence="12">
    <location>
        <begin position="296"/>
        <end position="308"/>
    </location>
</feature>
<keyword evidence="3 11" id="KW-0812">Transmembrane</keyword>
<organism evidence="14">
    <name type="scientific">Pseudogymnoascus destructans</name>
    <dbReference type="NCBI Taxonomy" id="655981"/>
    <lineage>
        <taxon>Eukaryota</taxon>
        <taxon>Fungi</taxon>
        <taxon>Dikarya</taxon>
        <taxon>Ascomycota</taxon>
        <taxon>Pezizomycotina</taxon>
        <taxon>Leotiomycetes</taxon>
        <taxon>Thelebolales</taxon>
        <taxon>Thelebolaceae</taxon>
        <taxon>Pseudogymnoascus</taxon>
    </lineage>
</organism>
<gene>
    <name evidence="14" type="primary">ERF2</name>
    <name evidence="14" type="ORF">VC83_02364</name>
</gene>
<feature type="compositionally biased region" description="Polar residues" evidence="12">
    <location>
        <begin position="179"/>
        <end position="236"/>
    </location>
</feature>
<dbReference type="InterPro" id="IPR039859">
    <property type="entry name" value="PFA4/ZDH16/20/ERF2-like"/>
</dbReference>
<feature type="compositionally biased region" description="Polar residues" evidence="12">
    <location>
        <begin position="37"/>
        <end position="64"/>
    </location>
</feature>
<dbReference type="PANTHER" id="PTHR22883">
    <property type="entry name" value="ZINC FINGER DHHC DOMAIN CONTAINING PROTEIN"/>
    <property type="match status" value="1"/>
</dbReference>
<evidence type="ECO:0000256" key="6">
    <source>
        <dbReference type="ARBA" id="ARBA00023139"/>
    </source>
</evidence>
<evidence type="ECO:0000256" key="9">
    <source>
        <dbReference type="ARBA" id="ARBA00023463"/>
    </source>
</evidence>
<reference evidence="14" key="1">
    <citation type="submission" date="2016-03" db="EMBL/GenBank/DDBJ databases">
        <title>Updated assembly of Pseudogymnoascus destructans, the fungus causing white-nose syndrome of bats.</title>
        <authorList>
            <person name="Palmer J.M."/>
            <person name="Drees K.P."/>
            <person name="Foster J.T."/>
            <person name="Lindner D.L."/>
        </authorList>
    </citation>
    <scope>NUCLEOTIDE SEQUENCE [LARGE SCALE GENOMIC DNA]</scope>
    <source>
        <strain evidence="14">20631-21</strain>
    </source>
</reference>
<comment type="catalytic activity">
    <reaction evidence="10 11">
        <text>L-cysteinyl-[protein] + hexadecanoyl-CoA = S-hexadecanoyl-L-cysteinyl-[protein] + CoA</text>
        <dbReference type="Rhea" id="RHEA:36683"/>
        <dbReference type="Rhea" id="RHEA-COMP:10131"/>
        <dbReference type="Rhea" id="RHEA-COMP:11032"/>
        <dbReference type="ChEBI" id="CHEBI:29950"/>
        <dbReference type="ChEBI" id="CHEBI:57287"/>
        <dbReference type="ChEBI" id="CHEBI:57379"/>
        <dbReference type="ChEBI" id="CHEBI:74151"/>
        <dbReference type="EC" id="2.3.1.225"/>
    </reaction>
</comment>
<dbReference type="GO" id="GO:0019706">
    <property type="term" value="F:protein-cysteine S-palmitoyltransferase activity"/>
    <property type="evidence" value="ECO:0007669"/>
    <property type="project" value="UniProtKB-EC"/>
</dbReference>
<dbReference type="OrthoDB" id="9909019at2759"/>
<evidence type="ECO:0000256" key="11">
    <source>
        <dbReference type="RuleBase" id="RU079119"/>
    </source>
</evidence>
<name>A0A177AHX5_9PEZI</name>
<feature type="region of interest" description="Disordered" evidence="12">
    <location>
        <begin position="1"/>
        <end position="315"/>
    </location>
</feature>
<feature type="transmembrane region" description="Helical" evidence="11">
    <location>
        <begin position="490"/>
        <end position="513"/>
    </location>
</feature>
<feature type="transmembrane region" description="Helical" evidence="11">
    <location>
        <begin position="345"/>
        <end position="369"/>
    </location>
</feature>
<keyword evidence="6" id="KW-0564">Palmitate</keyword>
<dbReference type="AlphaFoldDB" id="A0A177AHX5"/>
<sequence length="647" mass="68724">MSSLPHDPTTPSQGGPPSIISSRMTDIASDDGHDGTSYATPAHHTSTNRQSIQSSRPGTGSAAMSTRSPWSAPPSSRRGPKSSGTPSSLAGGGGARPPSSTSRTHVPSLTSHAFFRPMSSQRLQAQRGGPRVPVAGQNQRGSGDFGGDAPAAPTIASGYTGNPIQSRDESGPPPPSRGTEMSLQENVQTTTANTSPTHGHYQTTSLSSSVQPLQVNNYNSSNPNGPTVNTGLTTFRNAGLPTPSKSPHSFRSSFLLPSRGGDMVPHSPNRSNHGHSKLSSGATSPAPRPSDATPLPSSSIAPGAASGEKGAGGEARGGVKNYVHFPGNTRFFLGGRFQNARDRPVNIATGILVIVPAVLFFVFQASWLWHRVSPAVPVVFAYLSFICFSSFIHASVSDPGILPRDLHKFPPPPAMEDPLTLAPPTTAWLIVKSHLPASTAMEVPVKYCKTCHIWRPPRGHHCRICNNCIETHDHHCVWLNNCVGRRNYRYFFTFVAAGTGMAVFCTVTAVVQLNTVGRDIGSGFSSAITRERGVFALLIYAALALPYPAALLMYHIFLSGRGETTRELLNGRKFRRGERHRPFTLGSVVKNWIAVLGRPRGGGYLGFKRVGGVWLGEKGFVEGRVGGGKGEMMEMRGMGAGGGLNFS</sequence>